<accession>A0A1H3HTH5</accession>
<dbReference type="PROSITE" id="PS51257">
    <property type="entry name" value="PROKAR_LIPOPROTEIN"/>
    <property type="match status" value="1"/>
</dbReference>
<sequence>MKSVVFAGLLAMVTAGCAGRVIETTVPFNPNEVAFINQRGAADIEGQAFFRQQGGGVVTCAGEEVTLVPAGQYATQRMSQIYGNVNGGRINVFQGASQEGLPPQYVSMVRSSMCDAEGDFRFADVANGDYYVTTRVLWTVGNSIIPEGGALAQRVSIRNGQDARVLLN</sequence>
<evidence type="ECO:0000313" key="3">
    <source>
        <dbReference type="Proteomes" id="UP000199286"/>
    </source>
</evidence>
<dbReference type="Proteomes" id="UP000199286">
    <property type="component" value="Unassembled WGS sequence"/>
</dbReference>
<feature type="chain" id="PRO_5011725179" description="Lipoprotein" evidence="1">
    <location>
        <begin position="19"/>
        <end position="168"/>
    </location>
</feature>
<evidence type="ECO:0000256" key="1">
    <source>
        <dbReference type="SAM" id="SignalP"/>
    </source>
</evidence>
<proteinExistence type="predicted"/>
<feature type="signal peptide" evidence="1">
    <location>
        <begin position="1"/>
        <end position="18"/>
    </location>
</feature>
<dbReference type="RefSeq" id="WP_143042214.1">
    <property type="nucleotide sequence ID" value="NZ_FNPF01000004.1"/>
</dbReference>
<evidence type="ECO:0008006" key="4">
    <source>
        <dbReference type="Google" id="ProtNLM"/>
    </source>
</evidence>
<evidence type="ECO:0000313" key="2">
    <source>
        <dbReference type="EMBL" id="SDY18064.1"/>
    </source>
</evidence>
<keyword evidence="1" id="KW-0732">Signal</keyword>
<protein>
    <recommendedName>
        <fullName evidence="4">Lipoprotein</fullName>
    </recommendedName>
</protein>
<dbReference type="AlphaFoldDB" id="A0A1H3HTH5"/>
<dbReference type="STRING" id="321339.SAMN05444340_104120"/>
<organism evidence="2 3">
    <name type="scientific">Citreimonas salinaria</name>
    <dbReference type="NCBI Taxonomy" id="321339"/>
    <lineage>
        <taxon>Bacteria</taxon>
        <taxon>Pseudomonadati</taxon>
        <taxon>Pseudomonadota</taxon>
        <taxon>Alphaproteobacteria</taxon>
        <taxon>Rhodobacterales</taxon>
        <taxon>Roseobacteraceae</taxon>
        <taxon>Citreimonas</taxon>
    </lineage>
</organism>
<reference evidence="2 3" key="1">
    <citation type="submission" date="2016-10" db="EMBL/GenBank/DDBJ databases">
        <authorList>
            <person name="de Groot N.N."/>
        </authorList>
    </citation>
    <scope>NUCLEOTIDE SEQUENCE [LARGE SCALE GENOMIC DNA]</scope>
    <source>
        <strain evidence="2 3">DSM 26880</strain>
    </source>
</reference>
<gene>
    <name evidence="2" type="ORF">SAMN05444340_104120</name>
</gene>
<dbReference type="OrthoDB" id="5677277at2"/>
<dbReference type="SUPFAM" id="SSF117074">
    <property type="entry name" value="Hypothetical protein PA1324"/>
    <property type="match status" value="1"/>
</dbReference>
<dbReference type="EMBL" id="FNPF01000004">
    <property type="protein sequence ID" value="SDY18064.1"/>
    <property type="molecule type" value="Genomic_DNA"/>
</dbReference>
<name>A0A1H3HTH5_9RHOB</name>
<keyword evidence="3" id="KW-1185">Reference proteome</keyword>